<name>A0A7S3FV57_9SPIT</name>
<keyword evidence="4" id="KW-0812">Transmembrane</keyword>
<dbReference type="InterPro" id="IPR032630">
    <property type="entry name" value="P_typ_ATPase_c"/>
</dbReference>
<dbReference type="AlphaFoldDB" id="A0A7S3FV57"/>
<dbReference type="GO" id="GO:0005886">
    <property type="term" value="C:plasma membrane"/>
    <property type="evidence" value="ECO:0007669"/>
    <property type="project" value="TreeGrafter"/>
</dbReference>
<gene>
    <name evidence="6" type="ORF">SRAS04492_LOCUS5100</name>
</gene>
<dbReference type="GO" id="GO:0046872">
    <property type="term" value="F:metal ion binding"/>
    <property type="evidence" value="ECO:0007669"/>
    <property type="project" value="UniProtKB-KW"/>
</dbReference>
<evidence type="ECO:0000313" key="6">
    <source>
        <dbReference type="EMBL" id="CAE0233301.1"/>
    </source>
</evidence>
<feature type="domain" description="P-type ATPase C-terminal" evidence="5">
    <location>
        <begin position="22"/>
        <end position="273"/>
    </location>
</feature>
<evidence type="ECO:0000259" key="5">
    <source>
        <dbReference type="Pfam" id="PF16212"/>
    </source>
</evidence>
<accession>A0A7S3FV57</accession>
<keyword evidence="2" id="KW-0479">Metal-binding</keyword>
<feature type="transmembrane region" description="Helical" evidence="4">
    <location>
        <begin position="245"/>
        <end position="266"/>
    </location>
</feature>
<keyword evidence="4" id="KW-1133">Transmembrane helix</keyword>
<protein>
    <recommendedName>
        <fullName evidence="5">P-type ATPase C-terminal domain-containing protein</fullName>
    </recommendedName>
</protein>
<dbReference type="PANTHER" id="PTHR24092">
    <property type="entry name" value="PROBABLE PHOSPHOLIPID-TRANSPORTING ATPASE"/>
    <property type="match status" value="1"/>
</dbReference>
<feature type="transmembrane region" description="Helical" evidence="4">
    <location>
        <begin position="204"/>
        <end position="225"/>
    </location>
</feature>
<feature type="transmembrane region" description="Helical" evidence="4">
    <location>
        <begin position="84"/>
        <end position="104"/>
    </location>
</feature>
<evidence type="ECO:0000256" key="1">
    <source>
        <dbReference type="ARBA" id="ARBA00004141"/>
    </source>
</evidence>
<keyword evidence="4" id="KW-0472">Membrane</keyword>
<feature type="transmembrane region" description="Helical" evidence="4">
    <location>
        <begin position="175"/>
        <end position="197"/>
    </location>
</feature>
<dbReference type="GO" id="GO:0045332">
    <property type="term" value="P:phospholipid translocation"/>
    <property type="evidence" value="ECO:0007669"/>
    <property type="project" value="TreeGrafter"/>
</dbReference>
<dbReference type="PANTHER" id="PTHR24092:SF150">
    <property type="entry name" value="PHOSPHOLIPID-TRANSPORTING ATPASE"/>
    <property type="match status" value="1"/>
</dbReference>
<feature type="transmembrane region" description="Helical" evidence="4">
    <location>
        <begin position="51"/>
        <end position="69"/>
    </location>
</feature>
<feature type="transmembrane region" description="Helical" evidence="4">
    <location>
        <begin position="141"/>
        <end position="163"/>
    </location>
</feature>
<dbReference type="Pfam" id="PF16212">
    <property type="entry name" value="PhoLip_ATPase_C"/>
    <property type="match status" value="1"/>
</dbReference>
<proteinExistence type="predicted"/>
<comment type="subcellular location">
    <subcellularLocation>
        <location evidence="1">Membrane</location>
        <topology evidence="1">Multi-pass membrane protein</topology>
    </subcellularLocation>
</comment>
<dbReference type="GO" id="GO:0140326">
    <property type="term" value="F:ATPase-coupled intramembrane lipid transporter activity"/>
    <property type="evidence" value="ECO:0007669"/>
    <property type="project" value="TreeGrafter"/>
</dbReference>
<organism evidence="6">
    <name type="scientific">Strombidium rassoulzadegani</name>
    <dbReference type="NCBI Taxonomy" id="1082188"/>
    <lineage>
        <taxon>Eukaryota</taxon>
        <taxon>Sar</taxon>
        <taxon>Alveolata</taxon>
        <taxon>Ciliophora</taxon>
        <taxon>Intramacronucleata</taxon>
        <taxon>Spirotrichea</taxon>
        <taxon>Oligotrichia</taxon>
        <taxon>Strombidiidae</taxon>
        <taxon>Strombidium</taxon>
    </lineage>
</organism>
<reference evidence="6" key="1">
    <citation type="submission" date="2021-01" db="EMBL/GenBank/DDBJ databases">
        <authorList>
            <person name="Corre E."/>
            <person name="Pelletier E."/>
            <person name="Niang G."/>
            <person name="Scheremetjew M."/>
            <person name="Finn R."/>
            <person name="Kale V."/>
            <person name="Holt S."/>
            <person name="Cochrane G."/>
            <person name="Meng A."/>
            <person name="Brown T."/>
            <person name="Cohen L."/>
        </authorList>
    </citation>
    <scope>NUCLEOTIDE SEQUENCE</scope>
    <source>
        <strain evidence="6">Ras09</strain>
    </source>
</reference>
<evidence type="ECO:0000256" key="4">
    <source>
        <dbReference type="SAM" id="Phobius"/>
    </source>
</evidence>
<keyword evidence="3" id="KW-0460">Magnesium</keyword>
<dbReference type="EMBL" id="HBIA01009862">
    <property type="protein sequence ID" value="CAE0233301.1"/>
    <property type="molecule type" value="Transcribed_RNA"/>
</dbReference>
<evidence type="ECO:0000256" key="3">
    <source>
        <dbReference type="ARBA" id="ARBA00022842"/>
    </source>
</evidence>
<sequence length="281" mass="32553">MIQSAHIGFGIQGNEGNQASSFSDYSITQFQDLNQMIFWHGRCFAWKASNFTMWFVFKGMLFSVPILFFNTQCGYSGTTYVEDYYFALYEVILTTFAIYFYLLIDQDVSFADRFNQKVRQLIPKLYSYKISSQLNHKLSRFCFYSLYAWYCGFLAFFIPFLAMNDLVNSRGKTGGLWSSGLASFSVVIFTHHAMIFIGTRNYTYVTFTAYLFSLNCFIPITMLLNEYTKGTSTYRTTFSDILGGTALYWLSVLIVMAMTCLPLYLVKSFEMVWASPDKYLK</sequence>
<evidence type="ECO:0000256" key="2">
    <source>
        <dbReference type="ARBA" id="ARBA00022723"/>
    </source>
</evidence>